<proteinExistence type="predicted"/>
<evidence type="ECO:0000313" key="1">
    <source>
        <dbReference type="EMBL" id="KAJ3523237.1"/>
    </source>
</evidence>
<evidence type="ECO:0000313" key="2">
    <source>
        <dbReference type="Proteomes" id="UP001148629"/>
    </source>
</evidence>
<accession>A0ACC1RSN1</accession>
<reference evidence="1" key="1">
    <citation type="submission" date="2022-08" db="EMBL/GenBank/DDBJ databases">
        <title>Genome Sequence of Fusarium decemcellulare.</title>
        <authorList>
            <person name="Buettner E."/>
        </authorList>
    </citation>
    <scope>NUCLEOTIDE SEQUENCE</scope>
    <source>
        <strain evidence="1">Babe19</strain>
    </source>
</reference>
<keyword evidence="2" id="KW-1185">Reference proteome</keyword>
<gene>
    <name evidence="1" type="ORF">NM208_g12529</name>
</gene>
<name>A0ACC1RSN1_9HYPO</name>
<sequence length="80" mass="8635">MAEELNWTAARKQQELADTVTFLSSMGLQQEKITSTQEEKLRITASGSSPVQQRPTMAGGIEVDLNGLGAGQALRDSRSI</sequence>
<dbReference type="Proteomes" id="UP001148629">
    <property type="component" value="Unassembled WGS sequence"/>
</dbReference>
<dbReference type="EMBL" id="JANRMS010002291">
    <property type="protein sequence ID" value="KAJ3523237.1"/>
    <property type="molecule type" value="Genomic_DNA"/>
</dbReference>
<comment type="caution">
    <text evidence="1">The sequence shown here is derived from an EMBL/GenBank/DDBJ whole genome shotgun (WGS) entry which is preliminary data.</text>
</comment>
<protein>
    <submittedName>
        <fullName evidence="1">Uncharacterized protein</fullName>
    </submittedName>
</protein>
<organism evidence="1 2">
    <name type="scientific">Fusarium decemcellulare</name>
    <dbReference type="NCBI Taxonomy" id="57161"/>
    <lineage>
        <taxon>Eukaryota</taxon>
        <taxon>Fungi</taxon>
        <taxon>Dikarya</taxon>
        <taxon>Ascomycota</taxon>
        <taxon>Pezizomycotina</taxon>
        <taxon>Sordariomycetes</taxon>
        <taxon>Hypocreomycetidae</taxon>
        <taxon>Hypocreales</taxon>
        <taxon>Nectriaceae</taxon>
        <taxon>Fusarium</taxon>
        <taxon>Fusarium decemcellulare species complex</taxon>
    </lineage>
</organism>